<keyword evidence="4 5" id="KW-0472">Membrane</keyword>
<feature type="transmembrane region" description="Helical" evidence="5">
    <location>
        <begin position="87"/>
        <end position="119"/>
    </location>
</feature>
<organism evidence="6 7">
    <name type="scientific">Rhizobium gallicum</name>
    <dbReference type="NCBI Taxonomy" id="56730"/>
    <lineage>
        <taxon>Bacteria</taxon>
        <taxon>Pseudomonadati</taxon>
        <taxon>Pseudomonadota</taxon>
        <taxon>Alphaproteobacteria</taxon>
        <taxon>Hyphomicrobiales</taxon>
        <taxon>Rhizobiaceae</taxon>
        <taxon>Rhizobium/Agrobacterium group</taxon>
        <taxon>Rhizobium</taxon>
    </lineage>
</organism>
<keyword evidence="6" id="KW-0489">Methyltransferase</keyword>
<dbReference type="GO" id="GO:0012505">
    <property type="term" value="C:endomembrane system"/>
    <property type="evidence" value="ECO:0007669"/>
    <property type="project" value="UniProtKB-SubCell"/>
</dbReference>
<reference evidence="6 7" key="1">
    <citation type="submission" date="2016-09" db="EMBL/GenBank/DDBJ databases">
        <title>The complete genome sequences of Rhizobium gallicum, symbiovars gallicum and phaseoli, symbionts associated to common bean (Phaseolus vulgaris).</title>
        <authorList>
            <person name="Bustos P."/>
            <person name="Santamaria R.I."/>
            <person name="Perez-Carrascal O.M."/>
            <person name="Juarez S."/>
            <person name="Lozano L."/>
            <person name="Martinez-Flores I."/>
            <person name="Martinez-Romero E."/>
            <person name="Cevallos M."/>
            <person name="Romero D."/>
            <person name="Davila G."/>
            <person name="Gonzalez V."/>
        </authorList>
    </citation>
    <scope>NUCLEOTIDE SEQUENCE [LARGE SCALE GENOMIC DNA]</scope>
    <source>
        <strain evidence="6 7">IE4872</strain>
    </source>
</reference>
<dbReference type="InterPro" id="IPR007318">
    <property type="entry name" value="Phopholipid_MeTrfase"/>
</dbReference>
<evidence type="ECO:0000313" key="7">
    <source>
        <dbReference type="Proteomes" id="UP000184749"/>
    </source>
</evidence>
<evidence type="ECO:0000256" key="5">
    <source>
        <dbReference type="SAM" id="Phobius"/>
    </source>
</evidence>
<dbReference type="OrthoDB" id="7210610at2"/>
<evidence type="ECO:0000256" key="3">
    <source>
        <dbReference type="ARBA" id="ARBA00022989"/>
    </source>
</evidence>
<evidence type="ECO:0000256" key="1">
    <source>
        <dbReference type="ARBA" id="ARBA00004127"/>
    </source>
</evidence>
<dbReference type="GO" id="GO:0008168">
    <property type="term" value="F:methyltransferase activity"/>
    <property type="evidence" value="ECO:0007669"/>
    <property type="project" value="UniProtKB-KW"/>
</dbReference>
<evidence type="ECO:0000256" key="4">
    <source>
        <dbReference type="ARBA" id="ARBA00023136"/>
    </source>
</evidence>
<dbReference type="Pfam" id="PF04191">
    <property type="entry name" value="PEMT"/>
    <property type="match status" value="1"/>
</dbReference>
<gene>
    <name evidence="6" type="ORF">IE4872_CH03370</name>
</gene>
<dbReference type="Gene3D" id="1.20.120.1630">
    <property type="match status" value="1"/>
</dbReference>
<evidence type="ECO:0000313" key="6">
    <source>
        <dbReference type="EMBL" id="APO68970.1"/>
    </source>
</evidence>
<name>A0A1L5NM30_9HYPH</name>
<keyword evidence="3 5" id="KW-1133">Transmembrane helix</keyword>
<sequence length="205" mass="22562">MRETYLPFRQRYRINTLRLLGALAFSLLAVTASPPAVPFVTTLLETSGLVAIVLAVAGRAWSLLYIGDRKNSELVTCGPYSVTRNPLYLFSLIGIAGIGAQTGSMLSMVIITATAYITFDFAMRGEERYLASRFGRKFVEYRELTPRLVPDFSLWHESEDIPLRSAKSLAGLKDGIVFVVAWASIELIKAGQADGILPIFVTLPL</sequence>
<comment type="subcellular location">
    <subcellularLocation>
        <location evidence="1">Endomembrane system</location>
        <topology evidence="1">Multi-pass membrane protein</topology>
    </subcellularLocation>
</comment>
<protein>
    <submittedName>
        <fullName evidence="6">Phospholipid methyltransferase protein</fullName>
    </submittedName>
</protein>
<keyword evidence="2 5" id="KW-0812">Transmembrane</keyword>
<dbReference type="RefSeq" id="WP_074069507.1">
    <property type="nucleotide sequence ID" value="NZ_CP017101.1"/>
</dbReference>
<dbReference type="EMBL" id="CP017101">
    <property type="protein sequence ID" value="APO68970.1"/>
    <property type="molecule type" value="Genomic_DNA"/>
</dbReference>
<keyword evidence="6" id="KW-0808">Transferase</keyword>
<accession>A0A1L5NM30</accession>
<dbReference type="AlphaFoldDB" id="A0A1L5NM30"/>
<proteinExistence type="predicted"/>
<dbReference type="STRING" id="56730.IE4872_CH03370"/>
<evidence type="ECO:0000256" key="2">
    <source>
        <dbReference type="ARBA" id="ARBA00022692"/>
    </source>
</evidence>
<feature type="transmembrane region" description="Helical" evidence="5">
    <location>
        <begin position="48"/>
        <end position="66"/>
    </location>
</feature>
<dbReference type="GO" id="GO:0032259">
    <property type="term" value="P:methylation"/>
    <property type="evidence" value="ECO:0007669"/>
    <property type="project" value="UniProtKB-KW"/>
</dbReference>
<dbReference type="Proteomes" id="UP000184749">
    <property type="component" value="Chromosome"/>
</dbReference>